<feature type="compositionally biased region" description="Basic and acidic residues" evidence="1">
    <location>
        <begin position="417"/>
        <end position="427"/>
    </location>
</feature>
<keyword evidence="3" id="KW-1185">Reference proteome</keyword>
<proteinExistence type="predicted"/>
<dbReference type="AlphaFoldDB" id="A0AAD7TSK3"/>
<protein>
    <submittedName>
        <fullName evidence="2">Uncharacterized protein</fullName>
    </submittedName>
</protein>
<feature type="region of interest" description="Disordered" evidence="1">
    <location>
        <begin position="417"/>
        <end position="440"/>
    </location>
</feature>
<accession>A0AAD7TSK3</accession>
<feature type="compositionally biased region" description="Low complexity" evidence="1">
    <location>
        <begin position="65"/>
        <end position="76"/>
    </location>
</feature>
<evidence type="ECO:0000313" key="2">
    <source>
        <dbReference type="EMBL" id="KAJ8481153.1"/>
    </source>
</evidence>
<feature type="region of interest" description="Disordered" evidence="1">
    <location>
        <begin position="55"/>
        <end position="89"/>
    </location>
</feature>
<evidence type="ECO:0000256" key="1">
    <source>
        <dbReference type="SAM" id="MobiDB-lite"/>
    </source>
</evidence>
<dbReference type="EMBL" id="JAPEVG010000144">
    <property type="protein sequence ID" value="KAJ8481153.1"/>
    <property type="molecule type" value="Genomic_DNA"/>
</dbReference>
<evidence type="ECO:0000313" key="3">
    <source>
        <dbReference type="Proteomes" id="UP001215151"/>
    </source>
</evidence>
<gene>
    <name evidence="2" type="ORF">ONZ51_g6192</name>
</gene>
<sequence>MSTTRQPQTCRTCRERDKIVVRRKGHQCPYKTQPILTSASPGSASLVTTPPFNITVYTPNPSSPNPSSSNPSSPTTSMPPPHTTFGILPSSPIYNPLDILDTVSIPRANSLSLPPTPMLTDPHDPPTPDIFASLLAMPQDLRLEQVPTMDSVGATLGSDDQHGDPCITGSTPTASPVAWEAFMNFDTPHDYNDPQQAFLMVQNELRTLGFDPDQYTPIMAPELDESSVWPLEFPCDTTTLPLAPSSTAPAPLSTAMSVPEPSHPIPTMQVQLPPTINTPYATPHTPPMTPVRQPPPQSQAMAYPHKKVPKIYSFLQESKLRTNEHSRMGTGIWHYVHALDQKTAPFIILYIARPESVCHANGKVFHFMSKNLTEVLGDTFLESLHNKVMDFVHEQVAQRTSVAESINFVAEKKRRQELERENEELRRQLKRQRTESAPVS</sequence>
<reference evidence="2" key="1">
    <citation type="submission" date="2022-11" db="EMBL/GenBank/DDBJ databases">
        <title>Genome Sequence of Cubamyces cubensis.</title>
        <authorList>
            <person name="Buettner E."/>
        </authorList>
    </citation>
    <scope>NUCLEOTIDE SEQUENCE</scope>
    <source>
        <strain evidence="2">MPL-01</strain>
    </source>
</reference>
<organism evidence="2 3">
    <name type="scientific">Trametes cubensis</name>
    <dbReference type="NCBI Taxonomy" id="1111947"/>
    <lineage>
        <taxon>Eukaryota</taxon>
        <taxon>Fungi</taxon>
        <taxon>Dikarya</taxon>
        <taxon>Basidiomycota</taxon>
        <taxon>Agaricomycotina</taxon>
        <taxon>Agaricomycetes</taxon>
        <taxon>Polyporales</taxon>
        <taxon>Polyporaceae</taxon>
        <taxon>Trametes</taxon>
    </lineage>
</organism>
<comment type="caution">
    <text evidence="2">The sequence shown here is derived from an EMBL/GenBank/DDBJ whole genome shotgun (WGS) entry which is preliminary data.</text>
</comment>
<dbReference type="Proteomes" id="UP001215151">
    <property type="component" value="Unassembled WGS sequence"/>
</dbReference>
<name>A0AAD7TSK3_9APHY</name>